<proteinExistence type="predicted"/>
<reference evidence="1" key="1">
    <citation type="submission" date="2023-06" db="EMBL/GenBank/DDBJ databases">
        <title>Genome-scale phylogeny and comparative genomics of the fungal order Sordariales.</title>
        <authorList>
            <consortium name="Lawrence Berkeley National Laboratory"/>
            <person name="Hensen N."/>
            <person name="Bonometti L."/>
            <person name="Westerberg I."/>
            <person name="Brannstrom I.O."/>
            <person name="Guillou S."/>
            <person name="Cros-Aarteil S."/>
            <person name="Calhoun S."/>
            <person name="Haridas S."/>
            <person name="Kuo A."/>
            <person name="Mondo S."/>
            <person name="Pangilinan J."/>
            <person name="Riley R."/>
            <person name="Labutti K."/>
            <person name="Andreopoulos B."/>
            <person name="Lipzen A."/>
            <person name="Chen C."/>
            <person name="Yanf M."/>
            <person name="Daum C."/>
            <person name="Ng V."/>
            <person name="Clum A."/>
            <person name="Steindorff A."/>
            <person name="Ohm R."/>
            <person name="Martin F."/>
            <person name="Silar P."/>
            <person name="Natvig D."/>
            <person name="Lalanne C."/>
            <person name="Gautier V."/>
            <person name="Ament-Velasquez S.L."/>
            <person name="Kruys A."/>
            <person name="Hutchinson M.I."/>
            <person name="Powell A.J."/>
            <person name="Barry K."/>
            <person name="Miller A.N."/>
            <person name="Grigoriev I.V."/>
            <person name="Debuchy R."/>
            <person name="Gladieux P."/>
            <person name="Thoren M.H."/>
            <person name="Johannesson H."/>
        </authorList>
    </citation>
    <scope>NUCLEOTIDE SEQUENCE</scope>
    <source>
        <strain evidence="1">CBS 540.89</strain>
    </source>
</reference>
<comment type="caution">
    <text evidence="1">The sequence shown here is derived from an EMBL/GenBank/DDBJ whole genome shotgun (WGS) entry which is preliminary data.</text>
</comment>
<keyword evidence="2" id="KW-1185">Reference proteome</keyword>
<name>A0AA40A726_9PEZI</name>
<evidence type="ECO:0000313" key="1">
    <source>
        <dbReference type="EMBL" id="KAK0710430.1"/>
    </source>
</evidence>
<dbReference type="EMBL" id="JAUKTV010000017">
    <property type="protein sequence ID" value="KAK0710430.1"/>
    <property type="molecule type" value="Genomic_DNA"/>
</dbReference>
<dbReference type="AlphaFoldDB" id="A0AA40A726"/>
<protein>
    <submittedName>
        <fullName evidence="1">Uncharacterized protein</fullName>
    </submittedName>
</protein>
<sequence length="142" mass="15761">MSFGYAIGDFIAGAVMAHKLIQLMTTSSDACTEYQEAMKELRLIQQAFITVSQLGETEVALPRHTVNSASFLIMSSMDIISRFLKRTEHLKKSLSTSGPPAISDSWCKVGWALYGKEELRDLRDKLHNSLAALNLLFSAANY</sequence>
<dbReference type="Proteomes" id="UP001172159">
    <property type="component" value="Unassembled WGS sequence"/>
</dbReference>
<evidence type="ECO:0000313" key="2">
    <source>
        <dbReference type="Proteomes" id="UP001172159"/>
    </source>
</evidence>
<organism evidence="1 2">
    <name type="scientific">Apiosordaria backusii</name>
    <dbReference type="NCBI Taxonomy" id="314023"/>
    <lineage>
        <taxon>Eukaryota</taxon>
        <taxon>Fungi</taxon>
        <taxon>Dikarya</taxon>
        <taxon>Ascomycota</taxon>
        <taxon>Pezizomycotina</taxon>
        <taxon>Sordariomycetes</taxon>
        <taxon>Sordariomycetidae</taxon>
        <taxon>Sordariales</taxon>
        <taxon>Lasiosphaeriaceae</taxon>
        <taxon>Apiosordaria</taxon>
    </lineage>
</organism>
<accession>A0AA40A726</accession>
<dbReference type="PANTHER" id="PTHR38886">
    <property type="entry name" value="SESA DOMAIN-CONTAINING PROTEIN"/>
    <property type="match status" value="1"/>
</dbReference>
<dbReference type="PANTHER" id="PTHR38886:SF1">
    <property type="entry name" value="NACHT-NTPASE AND P-LOOP NTPASES N-TERMINAL DOMAIN-CONTAINING PROTEIN"/>
    <property type="match status" value="1"/>
</dbReference>
<gene>
    <name evidence="1" type="ORF">B0T21DRAFT_77654</name>
</gene>